<dbReference type="EMBL" id="AP025285">
    <property type="protein sequence ID" value="BDC91507.1"/>
    <property type="molecule type" value="Genomic_DNA"/>
</dbReference>
<dbReference type="Proteomes" id="UP001431186">
    <property type="component" value="Chromosome"/>
</dbReference>
<name>A0AAU9CC14_9ACTN</name>
<dbReference type="KEGG" id="lcal:ATTO_13790"/>
<dbReference type="Pfam" id="PF12669">
    <property type="entry name" value="FeoB_associated"/>
    <property type="match status" value="1"/>
</dbReference>
<protein>
    <recommendedName>
        <fullName evidence="3">Attachment p12 family protein</fullName>
    </recommendedName>
</protein>
<evidence type="ECO:0000313" key="2">
    <source>
        <dbReference type="Proteomes" id="UP001431186"/>
    </source>
</evidence>
<evidence type="ECO:0000313" key="1">
    <source>
        <dbReference type="EMBL" id="BDC91507.1"/>
    </source>
</evidence>
<evidence type="ECO:0008006" key="3">
    <source>
        <dbReference type="Google" id="ProtNLM"/>
    </source>
</evidence>
<dbReference type="AlphaFoldDB" id="A0AAU9CC14"/>
<gene>
    <name evidence="1" type="ORF">ATTO_13790</name>
</gene>
<reference evidence="1" key="1">
    <citation type="submission" date="2021-11" db="EMBL/GenBank/DDBJ databases">
        <title>Complete genome sequence of Atopobiaceae bacterium TOC12.</title>
        <authorList>
            <person name="Morinaga K."/>
            <person name="Kusada H."/>
            <person name="Tamaki H."/>
        </authorList>
    </citation>
    <scope>NUCLEOTIDE SEQUENCE</scope>
    <source>
        <strain evidence="1">TOC12</strain>
    </source>
</reference>
<keyword evidence="2" id="KW-1185">Reference proteome</keyword>
<sequence length="78" mass="8058">MVDVIIIFLVVVAVVLVVRTHLKSTAQGKCSGCPSEGACSSLSHSTTAGASCCPAAEKTLHSMDESVKRAVAFSAQKH</sequence>
<proteinExistence type="predicted"/>
<accession>A0AAU9CC14</accession>
<organism evidence="1 2">
    <name type="scientific">Leptogranulimonas caecicola</name>
    <dbReference type="NCBI Taxonomy" id="2894156"/>
    <lineage>
        <taxon>Bacteria</taxon>
        <taxon>Bacillati</taxon>
        <taxon>Actinomycetota</taxon>
        <taxon>Coriobacteriia</taxon>
        <taxon>Coriobacteriales</taxon>
        <taxon>Kribbibacteriaceae</taxon>
        <taxon>Leptogranulimonas</taxon>
    </lineage>
</organism>
<dbReference type="RefSeq" id="WP_265591487.1">
    <property type="nucleotide sequence ID" value="NZ_AP025285.1"/>
</dbReference>